<name>A0A9Q3DY14_9BASI</name>
<protein>
    <submittedName>
        <fullName evidence="1">Uncharacterized protein</fullName>
    </submittedName>
</protein>
<dbReference type="EMBL" id="AVOT02021278">
    <property type="protein sequence ID" value="MBW0510003.1"/>
    <property type="molecule type" value="Genomic_DNA"/>
</dbReference>
<sequence length="139" mass="15815">MTIVHQAGNIDKNSDGLSRWAWPNTPYNAAYVPETAEPQITIEGINITDVGTELFEESIESHKQDNNLHIPTSLLDKDCRDAALTNSLHDIWKSPYDNGRFHFFDGILYNTYTHPCVMVLCSKMLTHTILLECQDNIYS</sequence>
<reference evidence="1" key="1">
    <citation type="submission" date="2021-03" db="EMBL/GenBank/DDBJ databases">
        <title>Draft genome sequence of rust myrtle Austropuccinia psidii MF-1, a brazilian biotype.</title>
        <authorList>
            <person name="Quecine M.C."/>
            <person name="Pachon D.M.R."/>
            <person name="Bonatelli M.L."/>
            <person name="Correr F.H."/>
            <person name="Franceschini L.M."/>
            <person name="Leite T.F."/>
            <person name="Margarido G.R.A."/>
            <person name="Almeida C.A."/>
            <person name="Ferrarezi J.A."/>
            <person name="Labate C.A."/>
        </authorList>
    </citation>
    <scope>NUCLEOTIDE SEQUENCE</scope>
    <source>
        <strain evidence="1">MF-1</strain>
    </source>
</reference>
<keyword evidence="2" id="KW-1185">Reference proteome</keyword>
<comment type="caution">
    <text evidence="1">The sequence shown here is derived from an EMBL/GenBank/DDBJ whole genome shotgun (WGS) entry which is preliminary data.</text>
</comment>
<organism evidence="1 2">
    <name type="scientific">Austropuccinia psidii MF-1</name>
    <dbReference type="NCBI Taxonomy" id="1389203"/>
    <lineage>
        <taxon>Eukaryota</taxon>
        <taxon>Fungi</taxon>
        <taxon>Dikarya</taxon>
        <taxon>Basidiomycota</taxon>
        <taxon>Pucciniomycotina</taxon>
        <taxon>Pucciniomycetes</taxon>
        <taxon>Pucciniales</taxon>
        <taxon>Sphaerophragmiaceae</taxon>
        <taxon>Austropuccinia</taxon>
    </lineage>
</organism>
<dbReference type="Proteomes" id="UP000765509">
    <property type="component" value="Unassembled WGS sequence"/>
</dbReference>
<dbReference type="AlphaFoldDB" id="A0A9Q3DY14"/>
<accession>A0A9Q3DY14</accession>
<evidence type="ECO:0000313" key="1">
    <source>
        <dbReference type="EMBL" id="MBW0510003.1"/>
    </source>
</evidence>
<proteinExistence type="predicted"/>
<gene>
    <name evidence="1" type="ORF">O181_049718</name>
</gene>
<evidence type="ECO:0000313" key="2">
    <source>
        <dbReference type="Proteomes" id="UP000765509"/>
    </source>
</evidence>